<dbReference type="EMBL" id="JAACJM010000005">
    <property type="protein sequence ID" value="KAF5372479.1"/>
    <property type="molecule type" value="Genomic_DNA"/>
</dbReference>
<dbReference type="Proteomes" id="UP000559256">
    <property type="component" value="Unassembled WGS sequence"/>
</dbReference>
<protein>
    <recommendedName>
        <fullName evidence="2">Fungal-type protein kinase domain-containing protein</fullName>
    </recommendedName>
</protein>
<dbReference type="Pfam" id="PF17667">
    <property type="entry name" value="Pkinase_fungal"/>
    <property type="match status" value="1"/>
</dbReference>
<gene>
    <name evidence="3" type="ORF">D9758_005134</name>
</gene>
<comment type="caution">
    <text evidence="3">The sequence shown here is derived from an EMBL/GenBank/DDBJ whole genome shotgun (WGS) entry which is preliminary data.</text>
</comment>
<dbReference type="PANTHER" id="PTHR38248">
    <property type="entry name" value="FUNK1 6"/>
    <property type="match status" value="1"/>
</dbReference>
<dbReference type="SUPFAM" id="SSF56112">
    <property type="entry name" value="Protein kinase-like (PK-like)"/>
    <property type="match status" value="1"/>
</dbReference>
<organism evidence="3 4">
    <name type="scientific">Tetrapyrgos nigripes</name>
    <dbReference type="NCBI Taxonomy" id="182062"/>
    <lineage>
        <taxon>Eukaryota</taxon>
        <taxon>Fungi</taxon>
        <taxon>Dikarya</taxon>
        <taxon>Basidiomycota</taxon>
        <taxon>Agaricomycotina</taxon>
        <taxon>Agaricomycetes</taxon>
        <taxon>Agaricomycetidae</taxon>
        <taxon>Agaricales</taxon>
        <taxon>Marasmiineae</taxon>
        <taxon>Marasmiaceae</taxon>
        <taxon>Tetrapyrgos</taxon>
    </lineage>
</organism>
<dbReference type="PANTHER" id="PTHR38248:SF2">
    <property type="entry name" value="FUNK1 11"/>
    <property type="match status" value="1"/>
</dbReference>
<accession>A0A8H5GWX8</accession>
<dbReference type="AlphaFoldDB" id="A0A8H5GWX8"/>
<name>A0A8H5GWX8_9AGAR</name>
<dbReference type="OrthoDB" id="5569250at2759"/>
<evidence type="ECO:0000313" key="4">
    <source>
        <dbReference type="Proteomes" id="UP000559256"/>
    </source>
</evidence>
<feature type="domain" description="Fungal-type protein kinase" evidence="2">
    <location>
        <begin position="350"/>
        <end position="742"/>
    </location>
</feature>
<reference evidence="3 4" key="1">
    <citation type="journal article" date="2020" name="ISME J.">
        <title>Uncovering the hidden diversity of litter-decomposition mechanisms in mushroom-forming fungi.</title>
        <authorList>
            <person name="Floudas D."/>
            <person name="Bentzer J."/>
            <person name="Ahren D."/>
            <person name="Johansson T."/>
            <person name="Persson P."/>
            <person name="Tunlid A."/>
        </authorList>
    </citation>
    <scope>NUCLEOTIDE SEQUENCE [LARGE SCALE GENOMIC DNA]</scope>
    <source>
        <strain evidence="3 4">CBS 291.85</strain>
    </source>
</reference>
<dbReference type="Gene3D" id="1.10.510.10">
    <property type="entry name" value="Transferase(Phosphotransferase) domain 1"/>
    <property type="match status" value="1"/>
</dbReference>
<feature type="region of interest" description="Disordered" evidence="1">
    <location>
        <begin position="251"/>
        <end position="271"/>
    </location>
</feature>
<dbReference type="InterPro" id="IPR011009">
    <property type="entry name" value="Kinase-like_dom_sf"/>
</dbReference>
<evidence type="ECO:0000259" key="2">
    <source>
        <dbReference type="Pfam" id="PF17667"/>
    </source>
</evidence>
<sequence length="905" mass="102351">MSSSPSLSPPIYIVHNSTLENFLSYINKQSSPSPDAFRPNSSPPSDSPQSSSVLTTPPSKTFFDKQDFEDNHNVEDVKLYIAEDIKHRVRILLPTFLDVILGLPPKEFDDLKLPGKPIGRVKSDEGFKQSWKDYCSISREGSVTLEKVPIFSTEENLYRPLVHVICRALNIMFDGKPPLTFFDSHRKRVDRSSGQRGPDFATIPSLLSLTADEFDGMKKWWPLFLYILEVKHHNGFALDWFYGRSIGVGPEHTKRPSPTSQEQKKKKVRNLKRKANNLEEEAASGSVLGDYFVLYHKLEQPDVARASISASIDNNDDEAVPASKRPKTTDADDEQESNVNESVSSAPTTISGEAKDTQIQVASYALDMLSRGLLRTHTVAILVDTTCLQLAYYDRSQVVLSQPVNMYGQDDHLDLFLAVLYQISVQGSTPHTGILPTSIPNFVATPASQVFPRIEPYVHDAYQSETGFILSATTPKTTRFYESGEKAFSGCMLHLDADTQLQLGDVIHRAYGVVGRASIVLAATRIRGNWDLDLRNGAVVKISFPTTAWDSEADLLRHAKATATGKHAWAMEHLPQVLWDKEYSWDDLGTPQHKLADLLQQLDDPQTPGVPVYEKRTLRIIVLRRLHPITELTKPEDYAQVFYDILQIHRWLVDHPKVFQRDISLANIMFSRNKADGTVRGVLNDFDLASRLPLSSESSSRTRTGTKPYMSHELLKPPVGKRTRHLYRHDLEALYYVILIVCSHYKDQKQVIRKINDPKHRIYNSWFVGSHSSIAGEKRGALAQDHLSIQQFFTGFTDILTYLRSLLMLGYQESDANTLSITLQGVKPRFQLKIQLLNASETQAAEHKFKEHSLNDRVTYENFRDLLSEDFELQNGSLIRMVQRYPDADVLPLNPRDFDPEGDSI</sequence>
<evidence type="ECO:0000256" key="1">
    <source>
        <dbReference type="SAM" id="MobiDB-lite"/>
    </source>
</evidence>
<feature type="region of interest" description="Disordered" evidence="1">
    <location>
        <begin position="29"/>
        <end position="56"/>
    </location>
</feature>
<feature type="region of interest" description="Disordered" evidence="1">
    <location>
        <begin position="310"/>
        <end position="351"/>
    </location>
</feature>
<keyword evidence="4" id="KW-1185">Reference proteome</keyword>
<evidence type="ECO:0000313" key="3">
    <source>
        <dbReference type="EMBL" id="KAF5372479.1"/>
    </source>
</evidence>
<dbReference type="InterPro" id="IPR040976">
    <property type="entry name" value="Pkinase_fungal"/>
</dbReference>
<proteinExistence type="predicted"/>